<keyword evidence="1" id="KW-0472">Membrane</keyword>
<keyword evidence="1" id="KW-1133">Transmembrane helix</keyword>
<evidence type="ECO:0000313" key="3">
    <source>
        <dbReference type="Proteomes" id="UP000360750"/>
    </source>
</evidence>
<gene>
    <name evidence="2" type="ORF">NCTC8139_00335</name>
</gene>
<name>A0ABD7UXL3_9ACTN</name>
<feature type="transmembrane region" description="Helical" evidence="1">
    <location>
        <begin position="145"/>
        <end position="168"/>
    </location>
</feature>
<dbReference type="GeneID" id="60748389"/>
<dbReference type="RefSeq" id="WP_131733267.1">
    <property type="nucleotide sequence ID" value="NZ_CAACYD010000003.1"/>
</dbReference>
<evidence type="ECO:0008006" key="4">
    <source>
        <dbReference type="Google" id="ProtNLM"/>
    </source>
</evidence>
<protein>
    <recommendedName>
        <fullName evidence="4">DUF1648 domain-containing protein</fullName>
    </recommendedName>
</protein>
<dbReference type="Proteomes" id="UP000360750">
    <property type="component" value="Unassembled WGS sequence"/>
</dbReference>
<evidence type="ECO:0000256" key="1">
    <source>
        <dbReference type="SAM" id="Phobius"/>
    </source>
</evidence>
<keyword evidence="1" id="KW-0812">Transmembrane</keyword>
<organism evidence="2 3">
    <name type="scientific">Gordonia paraffinivorans</name>
    <dbReference type="NCBI Taxonomy" id="175628"/>
    <lineage>
        <taxon>Bacteria</taxon>
        <taxon>Bacillati</taxon>
        <taxon>Actinomycetota</taxon>
        <taxon>Actinomycetes</taxon>
        <taxon>Mycobacteriales</taxon>
        <taxon>Gordoniaceae</taxon>
        <taxon>Gordonia</taxon>
    </lineage>
</organism>
<feature type="transmembrane region" description="Helical" evidence="1">
    <location>
        <begin position="59"/>
        <end position="82"/>
    </location>
</feature>
<proteinExistence type="predicted"/>
<comment type="caution">
    <text evidence="2">The sequence shown here is derived from an EMBL/GenBank/DDBJ whole genome shotgun (WGS) entry which is preliminary data.</text>
</comment>
<dbReference type="EMBL" id="CAACYD010000003">
    <property type="protein sequence ID" value="VFA81279.1"/>
    <property type="molecule type" value="Genomic_DNA"/>
</dbReference>
<evidence type="ECO:0000313" key="2">
    <source>
        <dbReference type="EMBL" id="VFA81279.1"/>
    </source>
</evidence>
<reference evidence="2 3" key="1">
    <citation type="submission" date="2019-02" db="EMBL/GenBank/DDBJ databases">
        <authorList>
            <consortium name="Pathogen Informatics"/>
        </authorList>
    </citation>
    <scope>NUCLEOTIDE SEQUENCE [LARGE SCALE GENOMIC DNA]</scope>
    <source>
        <strain evidence="2 3">3012STDY6756503</strain>
    </source>
</reference>
<dbReference type="AlphaFoldDB" id="A0ABD7UXL3"/>
<accession>A0ABD7UXL3</accession>
<feature type="transmembrane region" description="Helical" evidence="1">
    <location>
        <begin position="118"/>
        <end position="139"/>
    </location>
</feature>
<sequence>MTHPVSNPQDGGWRRFALWPSAAVFVLVWAAVAVAGPETVAGHVGPDGEVTRWDSKRELLTVFGLTAAGIVIAFGGMGWLLARIPASAVNLPNRRRKEYWTRPENRDRLNRMLSEDMGLIGAATLLLMAWLLVVLTRAGDHGTDTWALLVPVLVFLAAVIAYTIHLAVGSRYAIPGE</sequence>